<dbReference type="SUPFAM" id="SSF53850">
    <property type="entry name" value="Periplasmic binding protein-like II"/>
    <property type="match status" value="1"/>
</dbReference>
<dbReference type="SUPFAM" id="SSF46785">
    <property type="entry name" value="Winged helix' DNA-binding domain"/>
    <property type="match status" value="1"/>
</dbReference>
<evidence type="ECO:0000256" key="6">
    <source>
        <dbReference type="ARBA" id="ARBA00039279"/>
    </source>
</evidence>
<dbReference type="Gene3D" id="1.10.10.10">
    <property type="entry name" value="Winged helix-like DNA-binding domain superfamily/Winged helix DNA-binding domain"/>
    <property type="match status" value="1"/>
</dbReference>
<feature type="domain" description="HTH lysR-type" evidence="8">
    <location>
        <begin position="6"/>
        <end position="63"/>
    </location>
</feature>
<dbReference type="GO" id="GO:0003700">
    <property type="term" value="F:DNA-binding transcription factor activity"/>
    <property type="evidence" value="ECO:0007669"/>
    <property type="project" value="InterPro"/>
</dbReference>
<sequence length="318" mass="35161">MARMHLTLQQLRLFEAVSRHRHFTRAAEELHLTQPAVSIQLRRLEENVGAKLFEHIGKRFFLTPAGHEMQAACNDILGRLQVLEQSLDSLDDTLKGPLRLSVVTSTKYFLPHLLGSFIVDHPAVLPRLIVTNRERVIERLVENLDDFVIMGQAPDDLAVEAHPFYENLIVVAAHTQHPLSAVRSIPPLQIARERWLVREAGSGTRSAFDRYLIENDLAITPYMELGSTEAIKQGVMAGLGVSVLPISSMQLELTNGCLAVLDVQGFPLCRRWNAVWLKGKTLSPVARAFVDFLLAGASSDRTSPLAGGRLSASNAPGN</sequence>
<dbReference type="InterPro" id="IPR036390">
    <property type="entry name" value="WH_DNA-bd_sf"/>
</dbReference>
<dbReference type="Pfam" id="PF03466">
    <property type="entry name" value="LysR_substrate"/>
    <property type="match status" value="1"/>
</dbReference>
<evidence type="ECO:0000256" key="7">
    <source>
        <dbReference type="ARBA" id="ARBA00043141"/>
    </source>
</evidence>
<gene>
    <name evidence="9" type="ORF">SAMN05444123_107100</name>
</gene>
<evidence type="ECO:0000256" key="5">
    <source>
        <dbReference type="ARBA" id="ARBA00023163"/>
    </source>
</evidence>
<comment type="similarity">
    <text evidence="2">Belongs to the LysR transcriptional regulatory family.</text>
</comment>
<organism evidence="9 10">
    <name type="scientific">Rhodopseudomonas pseudopalustris</name>
    <dbReference type="NCBI Taxonomy" id="1513892"/>
    <lineage>
        <taxon>Bacteria</taxon>
        <taxon>Pseudomonadati</taxon>
        <taxon>Pseudomonadota</taxon>
        <taxon>Alphaproteobacteria</taxon>
        <taxon>Hyphomicrobiales</taxon>
        <taxon>Nitrobacteraceae</taxon>
        <taxon>Rhodopseudomonas</taxon>
    </lineage>
</organism>
<dbReference type="EMBL" id="FODT01000007">
    <property type="protein sequence ID" value="SEP03492.1"/>
    <property type="molecule type" value="Genomic_DNA"/>
</dbReference>
<dbReference type="InterPro" id="IPR005119">
    <property type="entry name" value="LysR_subst-bd"/>
</dbReference>
<dbReference type="PROSITE" id="PS50931">
    <property type="entry name" value="HTH_LYSR"/>
    <property type="match status" value="1"/>
</dbReference>
<name>A0A1H8UJU1_9BRAD</name>
<keyword evidence="4 9" id="KW-0238">DNA-binding</keyword>
<keyword evidence="10" id="KW-1185">Reference proteome</keyword>
<evidence type="ECO:0000313" key="9">
    <source>
        <dbReference type="EMBL" id="SEP03492.1"/>
    </source>
</evidence>
<dbReference type="Pfam" id="PF00126">
    <property type="entry name" value="HTH_1"/>
    <property type="match status" value="1"/>
</dbReference>
<evidence type="ECO:0000313" key="10">
    <source>
        <dbReference type="Proteomes" id="UP000199615"/>
    </source>
</evidence>
<protein>
    <recommendedName>
        <fullName evidence="6">HTH-type transcriptional regulator CbbR</fullName>
    </recommendedName>
    <alternativeName>
        <fullName evidence="7">RuBisCO operon transcriptional regulator</fullName>
    </alternativeName>
</protein>
<dbReference type="GO" id="GO:0000976">
    <property type="term" value="F:transcription cis-regulatory region binding"/>
    <property type="evidence" value="ECO:0007669"/>
    <property type="project" value="TreeGrafter"/>
</dbReference>
<dbReference type="InterPro" id="IPR000847">
    <property type="entry name" value="LysR_HTH_N"/>
</dbReference>
<dbReference type="AlphaFoldDB" id="A0A1H8UJU1"/>
<evidence type="ECO:0000256" key="4">
    <source>
        <dbReference type="ARBA" id="ARBA00023125"/>
    </source>
</evidence>
<reference evidence="10" key="1">
    <citation type="submission" date="2016-10" db="EMBL/GenBank/DDBJ databases">
        <authorList>
            <person name="Varghese N."/>
            <person name="Submissions S."/>
        </authorList>
    </citation>
    <scope>NUCLEOTIDE SEQUENCE [LARGE SCALE GENOMIC DNA]</scope>
    <source>
        <strain evidence="10">DSM 123</strain>
    </source>
</reference>
<dbReference type="Proteomes" id="UP000199615">
    <property type="component" value="Unassembled WGS sequence"/>
</dbReference>
<dbReference type="Gene3D" id="3.40.190.290">
    <property type="match status" value="1"/>
</dbReference>
<dbReference type="PANTHER" id="PTHR30126">
    <property type="entry name" value="HTH-TYPE TRANSCRIPTIONAL REGULATOR"/>
    <property type="match status" value="1"/>
</dbReference>
<keyword evidence="3" id="KW-0805">Transcription regulation</keyword>
<dbReference type="PANTHER" id="PTHR30126:SF5">
    <property type="entry name" value="HTH-TYPE TRANSCRIPTIONAL ACTIVATOR CMPR"/>
    <property type="match status" value="1"/>
</dbReference>
<dbReference type="InterPro" id="IPR036388">
    <property type="entry name" value="WH-like_DNA-bd_sf"/>
</dbReference>
<dbReference type="RefSeq" id="WP_244526065.1">
    <property type="nucleotide sequence ID" value="NZ_FODT01000007.1"/>
</dbReference>
<evidence type="ECO:0000256" key="2">
    <source>
        <dbReference type="ARBA" id="ARBA00009437"/>
    </source>
</evidence>
<dbReference type="FunFam" id="1.10.10.10:FF:000001">
    <property type="entry name" value="LysR family transcriptional regulator"/>
    <property type="match status" value="1"/>
</dbReference>
<comment type="function">
    <text evidence="1">NodD regulates the expression of the nodABCFE genes which encode other nodulation proteins. NodD is also a negative regulator of its own expression. Binds flavonoids as inducers.</text>
</comment>
<dbReference type="PRINTS" id="PR00039">
    <property type="entry name" value="HTHLYSR"/>
</dbReference>
<evidence type="ECO:0000259" key="8">
    <source>
        <dbReference type="PROSITE" id="PS50931"/>
    </source>
</evidence>
<proteinExistence type="inferred from homology"/>
<evidence type="ECO:0000256" key="1">
    <source>
        <dbReference type="ARBA" id="ARBA00003502"/>
    </source>
</evidence>
<dbReference type="CDD" id="cd08419">
    <property type="entry name" value="PBP2_CbbR_RubisCO_like"/>
    <property type="match status" value="1"/>
</dbReference>
<accession>A0A1H8UJU1</accession>
<keyword evidence="5" id="KW-0804">Transcription</keyword>
<evidence type="ECO:0000256" key="3">
    <source>
        <dbReference type="ARBA" id="ARBA00023015"/>
    </source>
</evidence>